<keyword evidence="4" id="KW-1185">Reference proteome</keyword>
<dbReference type="InterPro" id="IPR012349">
    <property type="entry name" value="Split_barrel_FMN-bd"/>
</dbReference>
<sequence length="166" mass="17823">MTDLEPRQLEFRQAMSNLAAAVHVVTTDGPHGRLGLTVSAACSVTDSPPTVLVCINRGSASHDVFAGNGRLALNVLAGDQEELARHFSGQTRVPMAERFSWDVWEELGGIPTLRDARVALVGRIASTLERGTHSVFFVEVDEIRLRSDAAALVYDSRAFHAVGAAA</sequence>
<dbReference type="Gene3D" id="2.30.110.10">
    <property type="entry name" value="Electron Transport, Fmn-binding Protein, Chain A"/>
    <property type="match status" value="1"/>
</dbReference>
<comment type="caution">
    <text evidence="3">The sequence shown here is derived from an EMBL/GenBank/DDBJ whole genome shotgun (WGS) entry which is preliminary data.</text>
</comment>
<dbReference type="InterPro" id="IPR002563">
    <property type="entry name" value="Flavin_Rdtase-like_dom"/>
</dbReference>
<reference evidence="3 4" key="1">
    <citation type="journal article" date="2017" name="New Microbes New Infect">
        <title>Genome sequence of 'Leucobacter massiliensis' sp. nov. isolated from human pharynx after travel to the 2014 Hajj.</title>
        <authorList>
            <person name="Leangapichart T."/>
            <person name="Gautret P."/>
            <person name="Nguyen T.T."/>
            <person name="Armstrong N."/>
            <person name="Rolain J.M."/>
        </authorList>
    </citation>
    <scope>NUCLEOTIDE SEQUENCE [LARGE SCALE GENOMIC DNA]</scope>
    <source>
        <strain evidence="3 4">122RC15</strain>
    </source>
</reference>
<dbReference type="EMBL" id="MWZD01000020">
    <property type="protein sequence ID" value="PRI10394.1"/>
    <property type="molecule type" value="Genomic_DNA"/>
</dbReference>
<dbReference type="PANTHER" id="PTHR30466">
    <property type="entry name" value="FLAVIN REDUCTASE"/>
    <property type="match status" value="1"/>
</dbReference>
<keyword evidence="1" id="KW-0560">Oxidoreductase</keyword>
<dbReference type="SMART" id="SM00903">
    <property type="entry name" value="Flavin_Reduct"/>
    <property type="match status" value="1"/>
</dbReference>
<dbReference type="AlphaFoldDB" id="A0A2S9QLD2"/>
<organism evidence="3 4">
    <name type="scientific">Leucobacter massiliensis</name>
    <dbReference type="NCBI Taxonomy" id="1686285"/>
    <lineage>
        <taxon>Bacteria</taxon>
        <taxon>Bacillati</taxon>
        <taxon>Actinomycetota</taxon>
        <taxon>Actinomycetes</taxon>
        <taxon>Micrococcales</taxon>
        <taxon>Microbacteriaceae</taxon>
        <taxon>Leucobacter</taxon>
    </lineage>
</organism>
<keyword evidence="3" id="KW-0503">Monooxygenase</keyword>
<dbReference type="Pfam" id="PF01613">
    <property type="entry name" value="Flavin_Reduct"/>
    <property type="match status" value="1"/>
</dbReference>
<dbReference type="Proteomes" id="UP000238650">
    <property type="component" value="Unassembled WGS sequence"/>
</dbReference>
<dbReference type="RefSeq" id="WP_105806087.1">
    <property type="nucleotide sequence ID" value="NZ_MWZD01000020.1"/>
</dbReference>
<dbReference type="GO" id="GO:0042602">
    <property type="term" value="F:riboflavin reductase (NADPH) activity"/>
    <property type="evidence" value="ECO:0007669"/>
    <property type="project" value="TreeGrafter"/>
</dbReference>
<feature type="domain" description="Flavin reductase like" evidence="2">
    <location>
        <begin position="15"/>
        <end position="161"/>
    </location>
</feature>
<evidence type="ECO:0000259" key="2">
    <source>
        <dbReference type="SMART" id="SM00903"/>
    </source>
</evidence>
<evidence type="ECO:0000256" key="1">
    <source>
        <dbReference type="ARBA" id="ARBA00023002"/>
    </source>
</evidence>
<dbReference type="GO" id="GO:0010181">
    <property type="term" value="F:FMN binding"/>
    <property type="evidence" value="ECO:0007669"/>
    <property type="project" value="InterPro"/>
</dbReference>
<gene>
    <name evidence="3" type="ORF">B4915_12135</name>
</gene>
<dbReference type="GO" id="GO:0004497">
    <property type="term" value="F:monooxygenase activity"/>
    <property type="evidence" value="ECO:0007669"/>
    <property type="project" value="UniProtKB-KW"/>
</dbReference>
<name>A0A2S9QLD2_9MICO</name>
<dbReference type="PANTHER" id="PTHR30466:SF1">
    <property type="entry name" value="FMN REDUCTASE (NADH) RUTF"/>
    <property type="match status" value="1"/>
</dbReference>
<dbReference type="OrthoDB" id="6401628at2"/>
<accession>A0A2S9QLD2</accession>
<dbReference type="SUPFAM" id="SSF50475">
    <property type="entry name" value="FMN-binding split barrel"/>
    <property type="match status" value="1"/>
</dbReference>
<evidence type="ECO:0000313" key="4">
    <source>
        <dbReference type="Proteomes" id="UP000238650"/>
    </source>
</evidence>
<dbReference type="GO" id="GO:0006208">
    <property type="term" value="P:pyrimidine nucleobase catabolic process"/>
    <property type="evidence" value="ECO:0007669"/>
    <property type="project" value="TreeGrafter"/>
</dbReference>
<proteinExistence type="predicted"/>
<evidence type="ECO:0000313" key="3">
    <source>
        <dbReference type="EMBL" id="PRI10394.1"/>
    </source>
</evidence>
<protein>
    <submittedName>
        <fullName evidence="3">4-hydroxyphenylacetate 3-monooxygenase reductase subunit</fullName>
    </submittedName>
</protein>
<dbReference type="InterPro" id="IPR050268">
    <property type="entry name" value="NADH-dep_flavin_reductase"/>
</dbReference>